<dbReference type="GO" id="GO:0004813">
    <property type="term" value="F:alanine-tRNA ligase activity"/>
    <property type="evidence" value="ECO:0007669"/>
    <property type="project" value="InterPro"/>
</dbReference>
<evidence type="ECO:0000313" key="7">
    <source>
        <dbReference type="Proteomes" id="UP000657006"/>
    </source>
</evidence>
<dbReference type="GO" id="GO:0005524">
    <property type="term" value="F:ATP binding"/>
    <property type="evidence" value="ECO:0007669"/>
    <property type="project" value="InterPro"/>
</dbReference>
<keyword evidence="7" id="KW-1185">Reference proteome</keyword>
<dbReference type="Pfam" id="PF01411">
    <property type="entry name" value="tRNA-synt_2c"/>
    <property type="match status" value="1"/>
</dbReference>
<dbReference type="PANTHER" id="PTHR43462">
    <property type="entry name" value="ALANYL-TRNA EDITING PROTEIN"/>
    <property type="match status" value="1"/>
</dbReference>
<proteinExistence type="predicted"/>
<dbReference type="SMART" id="SM00863">
    <property type="entry name" value="tRNA_SAD"/>
    <property type="match status" value="1"/>
</dbReference>
<dbReference type="PROSITE" id="PS50860">
    <property type="entry name" value="AA_TRNA_LIGASE_II_ALA"/>
    <property type="match status" value="1"/>
</dbReference>
<dbReference type="SUPFAM" id="SSF55186">
    <property type="entry name" value="ThrRS/AlaRS common domain"/>
    <property type="match status" value="1"/>
</dbReference>
<evidence type="ECO:0000313" key="6">
    <source>
        <dbReference type="EMBL" id="MBC8543790.1"/>
    </source>
</evidence>
<keyword evidence="3" id="KW-0479">Metal-binding</keyword>
<evidence type="ECO:0000256" key="2">
    <source>
        <dbReference type="ARBA" id="ARBA00004496"/>
    </source>
</evidence>
<dbReference type="InterPro" id="IPR012947">
    <property type="entry name" value="tRNA_SAD"/>
</dbReference>
<dbReference type="RefSeq" id="WP_177720097.1">
    <property type="nucleotide sequence ID" value="NZ_JACRSQ010000012.1"/>
</dbReference>
<dbReference type="Pfam" id="PF07973">
    <property type="entry name" value="tRNA_SAD"/>
    <property type="match status" value="1"/>
</dbReference>
<dbReference type="InterPro" id="IPR018164">
    <property type="entry name" value="Ala-tRNA-synth_IIc_N"/>
</dbReference>
<evidence type="ECO:0000256" key="3">
    <source>
        <dbReference type="ARBA" id="ARBA00022723"/>
    </source>
</evidence>
<feature type="domain" description="Alanyl-transfer RNA synthetases family profile" evidence="5">
    <location>
        <begin position="1"/>
        <end position="222"/>
    </location>
</feature>
<dbReference type="InterPro" id="IPR009000">
    <property type="entry name" value="Transl_B-barrel_sf"/>
</dbReference>
<name>A0A926DRC0_9FIRM</name>
<dbReference type="Gene3D" id="3.30.980.10">
    <property type="entry name" value="Threonyl-trna Synthetase, Chain A, domain 2"/>
    <property type="match status" value="1"/>
</dbReference>
<dbReference type="GO" id="GO:0003676">
    <property type="term" value="F:nucleic acid binding"/>
    <property type="evidence" value="ECO:0007669"/>
    <property type="project" value="InterPro"/>
</dbReference>
<keyword evidence="4" id="KW-0862">Zinc</keyword>
<sequence length="392" mass="42519">MKNTRKLYDLDSHLQSFTAAVIRCEETAEGYGIVLDQTAFFPEGGGQPSDRGTLNDIPVFDVQELDGEILHMIGKPLSPGQTVHGKLDWDVRFSNMQQHSGEHIVSGLVHRLYGLDNVGFHMGSDAVTVDFNGVLTDAQLEEIESLANEAVVQNVSVTVAYPDAAELASMPYRSKKELTGAVRIVTVEGYDVCACCAPHVKKTGEIGLIKLMGSQRYKGGVRISMLCGFRALSDYRVKLNSVASISAMLSAKPDAVSDAVGKLQDENRQLHAAITELQKRALAEKVFQLPADRSCICLFVEALEQPLMRFLANLLMDKFPGICGVFSAVSPSQFHYILGSQTEDVRPLGKELGNAFQGRGGGSSSMVQGSVQGSAQAIEKFFYAHSSATHRS</sequence>
<dbReference type="EMBL" id="JACRSQ010000012">
    <property type="protein sequence ID" value="MBC8543790.1"/>
    <property type="molecule type" value="Genomic_DNA"/>
</dbReference>
<dbReference type="InterPro" id="IPR018163">
    <property type="entry name" value="Thr/Ala-tRNA-synth_IIc_edit"/>
</dbReference>
<dbReference type="InterPro" id="IPR051335">
    <property type="entry name" value="Alanyl-tRNA_Editing_Enzymes"/>
</dbReference>
<dbReference type="GO" id="GO:0002161">
    <property type="term" value="F:aminoacyl-tRNA deacylase activity"/>
    <property type="evidence" value="ECO:0007669"/>
    <property type="project" value="UniProtKB-ARBA"/>
</dbReference>
<dbReference type="GO" id="GO:0005737">
    <property type="term" value="C:cytoplasm"/>
    <property type="evidence" value="ECO:0007669"/>
    <property type="project" value="UniProtKB-SubCell"/>
</dbReference>
<dbReference type="SUPFAM" id="SSF50447">
    <property type="entry name" value="Translation proteins"/>
    <property type="match status" value="1"/>
</dbReference>
<dbReference type="PANTHER" id="PTHR43462:SF1">
    <property type="entry name" value="ALANYL-TRNA EDITING PROTEIN AARSD1"/>
    <property type="match status" value="1"/>
</dbReference>
<organism evidence="6 7">
    <name type="scientific">Bianquea renquensis</name>
    <dbReference type="NCBI Taxonomy" id="2763661"/>
    <lineage>
        <taxon>Bacteria</taxon>
        <taxon>Bacillati</taxon>
        <taxon>Bacillota</taxon>
        <taxon>Clostridia</taxon>
        <taxon>Eubacteriales</taxon>
        <taxon>Bianqueaceae</taxon>
        <taxon>Bianquea</taxon>
    </lineage>
</organism>
<gene>
    <name evidence="6" type="ORF">H8730_09545</name>
</gene>
<dbReference type="InterPro" id="IPR018165">
    <property type="entry name" value="Ala-tRNA-synth_IIc_core"/>
</dbReference>
<dbReference type="AlphaFoldDB" id="A0A926DRC0"/>
<evidence type="ECO:0000259" key="5">
    <source>
        <dbReference type="PROSITE" id="PS50860"/>
    </source>
</evidence>
<evidence type="ECO:0000256" key="4">
    <source>
        <dbReference type="ARBA" id="ARBA00022833"/>
    </source>
</evidence>
<dbReference type="Proteomes" id="UP000657006">
    <property type="component" value="Unassembled WGS sequence"/>
</dbReference>
<comment type="cofactor">
    <cofactor evidence="1">
        <name>Zn(2+)</name>
        <dbReference type="ChEBI" id="CHEBI:29105"/>
    </cofactor>
</comment>
<dbReference type="GO" id="GO:0006419">
    <property type="term" value="P:alanyl-tRNA aminoacylation"/>
    <property type="evidence" value="ECO:0007669"/>
    <property type="project" value="InterPro"/>
</dbReference>
<evidence type="ECO:0000256" key="1">
    <source>
        <dbReference type="ARBA" id="ARBA00001947"/>
    </source>
</evidence>
<dbReference type="GO" id="GO:0046872">
    <property type="term" value="F:metal ion binding"/>
    <property type="evidence" value="ECO:0007669"/>
    <property type="project" value="UniProtKB-KW"/>
</dbReference>
<reference evidence="6" key="1">
    <citation type="submission" date="2020-08" db="EMBL/GenBank/DDBJ databases">
        <title>Genome public.</title>
        <authorList>
            <person name="Liu C."/>
            <person name="Sun Q."/>
        </authorList>
    </citation>
    <scope>NUCLEOTIDE SEQUENCE</scope>
    <source>
        <strain evidence="6">NSJ-32</strain>
    </source>
</reference>
<comment type="caution">
    <text evidence="6">The sequence shown here is derived from an EMBL/GenBank/DDBJ whole genome shotgun (WGS) entry which is preliminary data.</text>
</comment>
<protein>
    <recommendedName>
        <fullName evidence="5">Alanyl-transfer RNA synthetases family profile domain-containing protein</fullName>
    </recommendedName>
</protein>
<accession>A0A926DRC0</accession>
<comment type="subcellular location">
    <subcellularLocation>
        <location evidence="2">Cytoplasm</location>
    </subcellularLocation>
</comment>
<dbReference type="Gene3D" id="2.40.30.130">
    <property type="match status" value="1"/>
</dbReference>